<dbReference type="InterPro" id="IPR027381">
    <property type="entry name" value="LytR/CpsA/Psr_C"/>
</dbReference>
<proteinExistence type="predicted"/>
<name>A0ABU1FLX4_9MICO</name>
<dbReference type="Proteomes" id="UP001260072">
    <property type="component" value="Unassembled WGS sequence"/>
</dbReference>
<comment type="caution">
    <text evidence="3">The sequence shown here is derived from an EMBL/GenBank/DDBJ whole genome shotgun (WGS) entry which is preliminary data.</text>
</comment>
<keyword evidence="1" id="KW-0472">Membrane</keyword>
<dbReference type="RefSeq" id="WP_310520875.1">
    <property type="nucleotide sequence ID" value="NZ_BAABBS010000001.1"/>
</dbReference>
<feature type="transmembrane region" description="Helical" evidence="1">
    <location>
        <begin position="33"/>
        <end position="57"/>
    </location>
</feature>
<evidence type="ECO:0000256" key="1">
    <source>
        <dbReference type="SAM" id="Phobius"/>
    </source>
</evidence>
<feature type="domain" description="LytR/CpsA/Psr regulator C-terminal" evidence="2">
    <location>
        <begin position="85"/>
        <end position="174"/>
    </location>
</feature>
<evidence type="ECO:0000259" key="2">
    <source>
        <dbReference type="Pfam" id="PF13399"/>
    </source>
</evidence>
<protein>
    <submittedName>
        <fullName evidence="3">LytR C-terminal domain-containing protein</fullName>
    </submittedName>
</protein>
<sequence length="180" mass="18372">MTQKFPRDRFDSIPHGIERVGAHRAPARRGARWIAFGWAALATVVLAGAGIAAVSIYNDRLDFGGGQPVPTQTPVATAPPTLAPDVPVAVLNGTGTSGLAASVGETLTASGLTVGITSNADTSDIETTVVYYAAPELEGAARGVLGLLPVGDVRLSEEYGATGMQLVVVLGADYVEASGR</sequence>
<dbReference type="EMBL" id="JAVKGS010000003">
    <property type="protein sequence ID" value="MDR5692396.1"/>
    <property type="molecule type" value="Genomic_DNA"/>
</dbReference>
<keyword evidence="4" id="KW-1185">Reference proteome</keyword>
<gene>
    <name evidence="3" type="ORF">RH861_10030</name>
</gene>
<keyword evidence="1" id="KW-0812">Transmembrane</keyword>
<keyword evidence="1" id="KW-1133">Transmembrane helix</keyword>
<evidence type="ECO:0000313" key="3">
    <source>
        <dbReference type="EMBL" id="MDR5692396.1"/>
    </source>
</evidence>
<organism evidence="3 4">
    <name type="scientific">Agromyces indicus</name>
    <dbReference type="NCBI Taxonomy" id="758919"/>
    <lineage>
        <taxon>Bacteria</taxon>
        <taxon>Bacillati</taxon>
        <taxon>Actinomycetota</taxon>
        <taxon>Actinomycetes</taxon>
        <taxon>Micrococcales</taxon>
        <taxon>Microbacteriaceae</taxon>
        <taxon>Agromyces</taxon>
    </lineage>
</organism>
<dbReference type="Pfam" id="PF13399">
    <property type="entry name" value="LytR_C"/>
    <property type="match status" value="1"/>
</dbReference>
<accession>A0ABU1FLX4</accession>
<evidence type="ECO:0000313" key="4">
    <source>
        <dbReference type="Proteomes" id="UP001260072"/>
    </source>
</evidence>
<reference evidence="4" key="1">
    <citation type="submission" date="2023-07" db="EMBL/GenBank/DDBJ databases">
        <title>Description of three actinobacteria isolated from air of manufacturing shop in a pharmaceutical factory.</title>
        <authorList>
            <person name="Zhang D.-F."/>
        </authorList>
    </citation>
    <scope>NUCLEOTIDE SEQUENCE [LARGE SCALE GENOMIC DNA]</scope>
    <source>
        <strain evidence="4">CCTCC AB 2011122</strain>
    </source>
</reference>
<dbReference type="Gene3D" id="3.30.70.2390">
    <property type="match status" value="1"/>
</dbReference>